<keyword evidence="6 8" id="KW-1133">Transmembrane helix</keyword>
<evidence type="ECO:0000256" key="2">
    <source>
        <dbReference type="ARBA" id="ARBA00022692"/>
    </source>
</evidence>
<dbReference type="PANTHER" id="PTHR24221">
    <property type="entry name" value="ATP-BINDING CASSETTE SUB-FAMILY B"/>
    <property type="match status" value="1"/>
</dbReference>
<keyword evidence="7 8" id="KW-0472">Membrane</keyword>
<sequence>MAKQKMQEEVKLQENIFVDSALKCLLMIAQMIGIAANEKQIRRAHIIGNEGMDLTTLIRTAKEMGLKAHFTDYSNKKGKASFPLPAIGILKNGCYIIILNRDHENTIVFDPYKNHPVSIAESVFLEQWSGKIILIAKQPSYIEKEEPKFGLGWFLPIIMQYKKAFGKILLLSLVLQMFGLVSPLFTQVIINKVLVHHGLSTLNIFIVGMIILCIFEAWINGLRSCMFNHHVSKIDVTLSARIFHHVMALPIRFFEKYKVGEIVSRIRELDTIRGFIVGSAFTAVLDSAFSVIYLAIMFTYSGYLTGITLVALGLYIILNLILTPLFRRKLKEKFKLETANQTFMIEAITGIQTVKSLAVEKYFIQKWDEMLSRYIKSVFVTANINNIGHNTAALIQQLCMIGILWVGINQVMENRLTVGELIAFQMYSSFVVSPVLRLVDLWQNFQQTRVSINQLDDIMSEKSEPVFDPNRTTLSTIRGEIVLDRVTFRYREDTNEILSQINLKIEAGVSIGIVGRSGSGKSTLTKIIQRLYVPETGRILIDGVDMAQVEPAWLRRQVGVVLQETYLFNGSIKDNIALAKLDASMEEIQKVAQIAGVDEFANEMPNGYNTIVGERGATLSGGQKQRIAIARALLTDPRILIFDEATSALDNESENIIKANLGQMAAGRTLIMIAHRLTTIRDCDTIIVMEQGKIVEQGSHLELLAQKGSYYELYKLQEIESKNHPTGGH</sequence>
<proteinExistence type="predicted"/>
<dbReference type="NCBIfam" id="TIGR01846">
    <property type="entry name" value="type_I_sec_HlyB"/>
    <property type="match status" value="1"/>
</dbReference>
<organism evidence="12 13">
    <name type="scientific">Pelosinus baikalensis</name>
    <dbReference type="NCBI Taxonomy" id="2892015"/>
    <lineage>
        <taxon>Bacteria</taxon>
        <taxon>Bacillati</taxon>
        <taxon>Bacillota</taxon>
        <taxon>Negativicutes</taxon>
        <taxon>Selenomonadales</taxon>
        <taxon>Sporomusaceae</taxon>
        <taxon>Pelosinus</taxon>
    </lineage>
</organism>
<evidence type="ECO:0000313" key="13">
    <source>
        <dbReference type="Proteomes" id="UP001165492"/>
    </source>
</evidence>
<dbReference type="SUPFAM" id="SSF90123">
    <property type="entry name" value="ABC transporter transmembrane region"/>
    <property type="match status" value="1"/>
</dbReference>
<keyword evidence="2 8" id="KW-0812">Transmembrane</keyword>
<keyword evidence="4" id="KW-0788">Thiol protease</keyword>
<dbReference type="PROSITE" id="PS50929">
    <property type="entry name" value="ABC_TM1F"/>
    <property type="match status" value="1"/>
</dbReference>
<feature type="domain" description="ABC transmembrane type-1" evidence="10">
    <location>
        <begin position="168"/>
        <end position="447"/>
    </location>
</feature>
<keyword evidence="4" id="KW-0645">Protease</keyword>
<dbReference type="SUPFAM" id="SSF52540">
    <property type="entry name" value="P-loop containing nucleoside triphosphate hydrolases"/>
    <property type="match status" value="1"/>
</dbReference>
<keyword evidence="13" id="KW-1185">Reference proteome</keyword>
<feature type="domain" description="ABC transporter" evidence="9">
    <location>
        <begin position="481"/>
        <end position="716"/>
    </location>
</feature>
<evidence type="ECO:0000259" key="11">
    <source>
        <dbReference type="PROSITE" id="PS50990"/>
    </source>
</evidence>
<evidence type="ECO:0000256" key="7">
    <source>
        <dbReference type="ARBA" id="ARBA00023136"/>
    </source>
</evidence>
<dbReference type="Gene3D" id="1.20.1560.10">
    <property type="entry name" value="ABC transporter type 1, transmembrane domain"/>
    <property type="match status" value="1"/>
</dbReference>
<comment type="caution">
    <text evidence="12">The sequence shown here is derived from an EMBL/GenBank/DDBJ whole genome shotgun (WGS) entry which is preliminary data.</text>
</comment>
<keyword evidence="4" id="KW-0378">Hydrolase</keyword>
<dbReference type="InterPro" id="IPR011527">
    <property type="entry name" value="ABC1_TM_dom"/>
</dbReference>
<dbReference type="SMART" id="SM00382">
    <property type="entry name" value="AAA"/>
    <property type="match status" value="1"/>
</dbReference>
<dbReference type="Gene3D" id="3.40.50.300">
    <property type="entry name" value="P-loop containing nucleotide triphosphate hydrolases"/>
    <property type="match status" value="1"/>
</dbReference>
<dbReference type="RefSeq" id="WP_229534918.1">
    <property type="nucleotide sequence ID" value="NZ_JAJHJB010000011.1"/>
</dbReference>
<dbReference type="Pfam" id="PF03412">
    <property type="entry name" value="Peptidase_C39"/>
    <property type="match status" value="1"/>
</dbReference>
<feature type="transmembrane region" description="Helical" evidence="8">
    <location>
        <begin position="302"/>
        <end position="326"/>
    </location>
</feature>
<evidence type="ECO:0000256" key="4">
    <source>
        <dbReference type="ARBA" id="ARBA00022807"/>
    </source>
</evidence>
<gene>
    <name evidence="12" type="ORF">LMF89_10015</name>
</gene>
<dbReference type="CDD" id="cd18588">
    <property type="entry name" value="ABC_6TM_CyaB_HlyB_like"/>
    <property type="match status" value="1"/>
</dbReference>
<keyword evidence="5" id="KW-0067">ATP-binding</keyword>
<evidence type="ECO:0000256" key="1">
    <source>
        <dbReference type="ARBA" id="ARBA00004651"/>
    </source>
</evidence>
<dbReference type="InterPro" id="IPR036640">
    <property type="entry name" value="ABC1_TM_sf"/>
</dbReference>
<evidence type="ECO:0000259" key="10">
    <source>
        <dbReference type="PROSITE" id="PS50929"/>
    </source>
</evidence>
<dbReference type="InterPro" id="IPR039421">
    <property type="entry name" value="Type_1_exporter"/>
</dbReference>
<dbReference type="InterPro" id="IPR017871">
    <property type="entry name" value="ABC_transporter-like_CS"/>
</dbReference>
<feature type="transmembrane region" description="Helical" evidence="8">
    <location>
        <begin position="275"/>
        <end position="296"/>
    </location>
</feature>
<dbReference type="Proteomes" id="UP001165492">
    <property type="component" value="Unassembled WGS sequence"/>
</dbReference>
<feature type="transmembrane region" description="Helical" evidence="8">
    <location>
        <begin position="202"/>
        <end position="219"/>
    </location>
</feature>
<evidence type="ECO:0000256" key="8">
    <source>
        <dbReference type="SAM" id="Phobius"/>
    </source>
</evidence>
<feature type="domain" description="Peptidase C39" evidence="11">
    <location>
        <begin position="13"/>
        <end position="135"/>
    </location>
</feature>
<dbReference type="Pfam" id="PF00005">
    <property type="entry name" value="ABC_tran"/>
    <property type="match status" value="1"/>
</dbReference>
<keyword evidence="3" id="KW-0547">Nucleotide-binding</keyword>
<name>A0ABS8HT34_9FIRM</name>
<dbReference type="PANTHER" id="PTHR24221:SF647">
    <property type="entry name" value="BLL6336 PROTEIN"/>
    <property type="match status" value="1"/>
</dbReference>
<reference evidence="12" key="1">
    <citation type="submission" date="2021-11" db="EMBL/GenBank/DDBJ databases">
        <title>Description of a new species Pelosinus isolated from the bottom sediments of Lake Baikal.</title>
        <authorList>
            <person name="Zakharyuk A."/>
        </authorList>
    </citation>
    <scope>NUCLEOTIDE SEQUENCE</scope>
    <source>
        <strain evidence="12">Bkl1</strain>
    </source>
</reference>
<evidence type="ECO:0000259" key="9">
    <source>
        <dbReference type="PROSITE" id="PS50893"/>
    </source>
</evidence>
<evidence type="ECO:0000256" key="3">
    <source>
        <dbReference type="ARBA" id="ARBA00022741"/>
    </source>
</evidence>
<evidence type="ECO:0000256" key="5">
    <source>
        <dbReference type="ARBA" id="ARBA00022840"/>
    </source>
</evidence>
<dbReference type="EMBL" id="JAJHJB010000011">
    <property type="protein sequence ID" value="MCC5465689.1"/>
    <property type="molecule type" value="Genomic_DNA"/>
</dbReference>
<accession>A0ABS8HT34</accession>
<evidence type="ECO:0000313" key="12">
    <source>
        <dbReference type="EMBL" id="MCC5465689.1"/>
    </source>
</evidence>
<dbReference type="InterPro" id="IPR005074">
    <property type="entry name" value="Peptidase_C39"/>
</dbReference>
<dbReference type="InterPro" id="IPR027417">
    <property type="entry name" value="P-loop_NTPase"/>
</dbReference>
<comment type="subcellular location">
    <subcellularLocation>
        <location evidence="1">Cell membrane</location>
        <topology evidence="1">Multi-pass membrane protein</topology>
    </subcellularLocation>
</comment>
<dbReference type="Pfam" id="PF00664">
    <property type="entry name" value="ABC_membrane"/>
    <property type="match status" value="1"/>
</dbReference>
<dbReference type="InterPro" id="IPR003593">
    <property type="entry name" value="AAA+_ATPase"/>
</dbReference>
<dbReference type="PROSITE" id="PS50990">
    <property type="entry name" value="PEPTIDASE_C39"/>
    <property type="match status" value="1"/>
</dbReference>
<dbReference type="InterPro" id="IPR003439">
    <property type="entry name" value="ABC_transporter-like_ATP-bd"/>
</dbReference>
<protein>
    <submittedName>
        <fullName evidence="12">Type I secretion system permease/ATPase</fullName>
    </submittedName>
</protein>
<dbReference type="Gene3D" id="3.90.70.10">
    <property type="entry name" value="Cysteine proteinases"/>
    <property type="match status" value="1"/>
</dbReference>
<evidence type="ECO:0000256" key="6">
    <source>
        <dbReference type="ARBA" id="ARBA00022989"/>
    </source>
</evidence>
<dbReference type="PROSITE" id="PS50893">
    <property type="entry name" value="ABC_TRANSPORTER_2"/>
    <property type="match status" value="1"/>
</dbReference>
<feature type="transmembrane region" description="Helical" evidence="8">
    <location>
        <begin position="168"/>
        <end position="190"/>
    </location>
</feature>
<dbReference type="PROSITE" id="PS00211">
    <property type="entry name" value="ABC_TRANSPORTER_1"/>
    <property type="match status" value="1"/>
</dbReference>
<dbReference type="InterPro" id="IPR010132">
    <property type="entry name" value="ATPase_T1SS_HlyB"/>
</dbReference>